<dbReference type="KEGG" id="acan:ACA1_235420"/>
<dbReference type="GeneID" id="14919794"/>
<dbReference type="EMBL" id="KB007939">
    <property type="protein sequence ID" value="ELR19024.1"/>
    <property type="molecule type" value="Genomic_DNA"/>
</dbReference>
<feature type="region of interest" description="Disordered" evidence="1">
    <location>
        <begin position="140"/>
        <end position="161"/>
    </location>
</feature>
<evidence type="ECO:0000313" key="3">
    <source>
        <dbReference type="Proteomes" id="UP000011083"/>
    </source>
</evidence>
<evidence type="ECO:0000313" key="2">
    <source>
        <dbReference type="EMBL" id="ELR19024.1"/>
    </source>
</evidence>
<keyword evidence="3" id="KW-1185">Reference proteome</keyword>
<dbReference type="AlphaFoldDB" id="L8H0K4"/>
<dbReference type="RefSeq" id="XP_004341088.1">
    <property type="nucleotide sequence ID" value="XM_004341040.1"/>
</dbReference>
<protein>
    <submittedName>
        <fullName evidence="2">Uncharacterized protein</fullName>
    </submittedName>
</protein>
<reference evidence="2 3" key="1">
    <citation type="journal article" date="2013" name="Genome Biol.">
        <title>Genome of Acanthamoeba castellanii highlights extensive lateral gene transfer and early evolution of tyrosine kinase signaling.</title>
        <authorList>
            <person name="Clarke M."/>
            <person name="Lohan A.J."/>
            <person name="Liu B."/>
            <person name="Lagkouvardos I."/>
            <person name="Roy S."/>
            <person name="Zafar N."/>
            <person name="Bertelli C."/>
            <person name="Schilde C."/>
            <person name="Kianianmomeni A."/>
            <person name="Burglin T.R."/>
            <person name="Frech C."/>
            <person name="Turcotte B."/>
            <person name="Kopec K.O."/>
            <person name="Synnott J.M."/>
            <person name="Choo C."/>
            <person name="Paponov I."/>
            <person name="Finkler A."/>
            <person name="Soon Heng Tan C."/>
            <person name="Hutchins A.P."/>
            <person name="Weinmeier T."/>
            <person name="Rattei T."/>
            <person name="Chu J.S."/>
            <person name="Gimenez G."/>
            <person name="Irimia M."/>
            <person name="Rigden D.J."/>
            <person name="Fitzpatrick D.A."/>
            <person name="Lorenzo-Morales J."/>
            <person name="Bateman A."/>
            <person name="Chiu C.H."/>
            <person name="Tang P."/>
            <person name="Hegemann P."/>
            <person name="Fromm H."/>
            <person name="Raoult D."/>
            <person name="Greub G."/>
            <person name="Miranda-Saavedra D."/>
            <person name="Chen N."/>
            <person name="Nash P."/>
            <person name="Ginger M.L."/>
            <person name="Horn M."/>
            <person name="Schaap P."/>
            <person name="Caler L."/>
            <person name="Loftus B."/>
        </authorList>
    </citation>
    <scope>NUCLEOTIDE SEQUENCE [LARGE SCALE GENOMIC DNA]</scope>
    <source>
        <strain evidence="2 3">Neff</strain>
    </source>
</reference>
<name>L8H0K4_ACACF</name>
<accession>L8H0K4</accession>
<sequence>MDLRLRAVGLWRVEVHGQPGDGFYSISSVTYYLSHRSGSSSQVSAVIIGGNSLIASVDISSPLPSGYGPVQATFDHAATYLAAFYATGAGDGQSNVWIDLVGDATGFCYSSITDCVSNIANRGLASNVLGTIMQRCCTAPSPSSTRTPSPSPSPTRTACGPGANTNGTVVGVYGYGGWSADAARCLGNKVTGYHSISSVTFFFSHSNGWRMR</sequence>
<proteinExistence type="predicted"/>
<dbReference type="VEuPathDB" id="AmoebaDB:ACA1_235420"/>
<evidence type="ECO:0000256" key="1">
    <source>
        <dbReference type="SAM" id="MobiDB-lite"/>
    </source>
</evidence>
<dbReference type="Proteomes" id="UP000011083">
    <property type="component" value="Unassembled WGS sequence"/>
</dbReference>
<gene>
    <name evidence="2" type="ORF">ACA1_235420</name>
</gene>
<organism evidence="2 3">
    <name type="scientific">Acanthamoeba castellanii (strain ATCC 30010 / Neff)</name>
    <dbReference type="NCBI Taxonomy" id="1257118"/>
    <lineage>
        <taxon>Eukaryota</taxon>
        <taxon>Amoebozoa</taxon>
        <taxon>Discosea</taxon>
        <taxon>Longamoebia</taxon>
        <taxon>Centramoebida</taxon>
        <taxon>Acanthamoebidae</taxon>
        <taxon>Acanthamoeba</taxon>
    </lineage>
</organism>